<dbReference type="RefSeq" id="WP_204464219.1">
    <property type="nucleotide sequence ID" value="NZ_JAFBCV010000001.1"/>
</dbReference>
<proteinExistence type="predicted"/>
<evidence type="ECO:0000259" key="1">
    <source>
        <dbReference type="PROSITE" id="PS51186"/>
    </source>
</evidence>
<dbReference type="Gene3D" id="3.40.630.30">
    <property type="match status" value="1"/>
</dbReference>
<gene>
    <name evidence="2" type="ORF">JOC54_000535</name>
</gene>
<feature type="domain" description="N-acetyltransferase" evidence="1">
    <location>
        <begin position="1"/>
        <end position="145"/>
    </location>
</feature>
<dbReference type="InterPro" id="IPR000182">
    <property type="entry name" value="GNAT_dom"/>
</dbReference>
<dbReference type="PROSITE" id="PS51186">
    <property type="entry name" value="GNAT"/>
    <property type="match status" value="1"/>
</dbReference>
<dbReference type="Proteomes" id="UP001179280">
    <property type="component" value="Unassembled WGS sequence"/>
</dbReference>
<dbReference type="EMBL" id="JAFBCV010000001">
    <property type="protein sequence ID" value="MBM7837304.1"/>
    <property type="molecule type" value="Genomic_DNA"/>
</dbReference>
<protein>
    <submittedName>
        <fullName evidence="2">GNAT superfamily acetyltransferase</fullName>
    </submittedName>
</protein>
<evidence type="ECO:0000313" key="3">
    <source>
        <dbReference type="Proteomes" id="UP001179280"/>
    </source>
</evidence>
<keyword evidence="3" id="KW-1185">Reference proteome</keyword>
<dbReference type="PANTHER" id="PTHR43072">
    <property type="entry name" value="N-ACETYLTRANSFERASE"/>
    <property type="match status" value="1"/>
</dbReference>
<evidence type="ECO:0000313" key="2">
    <source>
        <dbReference type="EMBL" id="MBM7837304.1"/>
    </source>
</evidence>
<dbReference type="PIRSF" id="PIRSF037663">
    <property type="entry name" value="Acetyltransf_GNAT_prd"/>
    <property type="match status" value="1"/>
</dbReference>
<comment type="caution">
    <text evidence="2">The sequence shown here is derived from an EMBL/GenBank/DDBJ whole genome shotgun (WGS) entry which is preliminary data.</text>
</comment>
<dbReference type="CDD" id="cd04301">
    <property type="entry name" value="NAT_SF"/>
    <property type="match status" value="1"/>
</dbReference>
<dbReference type="InterPro" id="IPR017255">
    <property type="entry name" value="AcTrfase_GNAT_prd"/>
</dbReference>
<dbReference type="InterPro" id="IPR016181">
    <property type="entry name" value="Acyl_CoA_acyltransferase"/>
</dbReference>
<sequence>MKIRLLKDEDHAYFLPLINQWWGGRKMDHLLPRLFFTHFQSTSFVAEVEGKPVGFLIGFHSQTNKDEGYIHFVGVDPNYRQQRIGQSLYQAFFDKMNEAKRYKVTCITSPVNQGSIAYHTKMGFMIQPGDKEVNGVPVTADYDGPGQDRVKFEKRLTSNE</sequence>
<name>A0ABS2SP50_9BACI</name>
<dbReference type="Pfam" id="PF00583">
    <property type="entry name" value="Acetyltransf_1"/>
    <property type="match status" value="1"/>
</dbReference>
<organism evidence="2 3">
    <name type="scientific">Shouchella xiaoxiensis</name>
    <dbReference type="NCBI Taxonomy" id="766895"/>
    <lineage>
        <taxon>Bacteria</taxon>
        <taxon>Bacillati</taxon>
        <taxon>Bacillota</taxon>
        <taxon>Bacilli</taxon>
        <taxon>Bacillales</taxon>
        <taxon>Bacillaceae</taxon>
        <taxon>Shouchella</taxon>
    </lineage>
</organism>
<dbReference type="SUPFAM" id="SSF55729">
    <property type="entry name" value="Acyl-CoA N-acyltransferases (Nat)"/>
    <property type="match status" value="1"/>
</dbReference>
<dbReference type="PANTHER" id="PTHR43072:SF36">
    <property type="entry name" value="RIBOSOMAL-PROTEIN-ALANINE ACETYLTRANSFERASE"/>
    <property type="match status" value="1"/>
</dbReference>
<accession>A0ABS2SP50</accession>
<reference evidence="2" key="1">
    <citation type="submission" date="2021-01" db="EMBL/GenBank/DDBJ databases">
        <title>Genomic Encyclopedia of Type Strains, Phase IV (KMG-IV): sequencing the most valuable type-strain genomes for metagenomic binning, comparative biology and taxonomic classification.</title>
        <authorList>
            <person name="Goeker M."/>
        </authorList>
    </citation>
    <scope>NUCLEOTIDE SEQUENCE</scope>
    <source>
        <strain evidence="2">DSM 21943</strain>
    </source>
</reference>